<accession>A0A7V2SJH3</accession>
<keyword evidence="7 13" id="KW-0406">Ion transport</keyword>
<dbReference type="CDD" id="cd06503">
    <property type="entry name" value="ATP-synt_Fo_b"/>
    <property type="match status" value="1"/>
</dbReference>
<dbReference type="GO" id="GO:0046961">
    <property type="term" value="F:proton-transporting ATPase activity, rotational mechanism"/>
    <property type="evidence" value="ECO:0007669"/>
    <property type="project" value="TreeGrafter"/>
</dbReference>
<dbReference type="GO" id="GO:0045259">
    <property type="term" value="C:proton-transporting ATP synthase complex"/>
    <property type="evidence" value="ECO:0007669"/>
    <property type="project" value="UniProtKB-KW"/>
</dbReference>
<evidence type="ECO:0000313" key="16">
    <source>
        <dbReference type="EMBL" id="HFC03983.1"/>
    </source>
</evidence>
<dbReference type="PANTHER" id="PTHR33445:SF1">
    <property type="entry name" value="ATP SYNTHASE SUBUNIT B"/>
    <property type="match status" value="1"/>
</dbReference>
<protein>
    <submittedName>
        <fullName evidence="16">F0F1 ATP synthase subunit B</fullName>
    </submittedName>
</protein>
<dbReference type="PANTHER" id="PTHR33445">
    <property type="entry name" value="ATP SYNTHASE SUBUNIT B', CHLOROPLASTIC"/>
    <property type="match status" value="1"/>
</dbReference>
<dbReference type="NCBIfam" id="NF006293">
    <property type="entry name" value="PRK08476.1"/>
    <property type="match status" value="1"/>
</dbReference>
<evidence type="ECO:0000256" key="5">
    <source>
        <dbReference type="ARBA" id="ARBA00022781"/>
    </source>
</evidence>
<keyword evidence="5 13" id="KW-0375">Hydrogen ion transport</keyword>
<evidence type="ECO:0000256" key="2">
    <source>
        <dbReference type="ARBA" id="ARBA00022448"/>
    </source>
</evidence>
<comment type="similarity">
    <text evidence="1 13">Belongs to the ATPase B chain family.</text>
</comment>
<evidence type="ECO:0000256" key="4">
    <source>
        <dbReference type="ARBA" id="ARBA00022692"/>
    </source>
</evidence>
<evidence type="ECO:0000256" key="10">
    <source>
        <dbReference type="ARBA" id="ARBA00025198"/>
    </source>
</evidence>
<evidence type="ECO:0000256" key="9">
    <source>
        <dbReference type="ARBA" id="ARBA00023310"/>
    </source>
</evidence>
<dbReference type="AlphaFoldDB" id="A0A7V2SJH3"/>
<sequence length="140" mass="15911">MLELHPFLMGIVLLIFFFLIYQLNDRLYGPLLRFMDDREQTIARDLEAAKNLSSGSEELLAQAQAKLDEARSEAARIRHEAIEAAKAENAAALAAKQSTLEEEYRRFSEKLAEERESLKSTVLSQLPLIKESLKAKFSQI</sequence>
<keyword evidence="6 15" id="KW-1133">Transmembrane helix</keyword>
<gene>
    <name evidence="16" type="ORF">ENJ74_03840</name>
</gene>
<name>A0A7V2SJH3_9BACT</name>
<keyword evidence="14" id="KW-0175">Coiled coil</keyword>
<keyword evidence="9" id="KW-0066">ATP synthesis</keyword>
<dbReference type="GO" id="GO:0015986">
    <property type="term" value="P:proton motive force-driven ATP synthesis"/>
    <property type="evidence" value="ECO:0007669"/>
    <property type="project" value="InterPro"/>
</dbReference>
<comment type="caution">
    <text evidence="16">The sequence shown here is derived from an EMBL/GenBank/DDBJ whole genome shotgun (WGS) entry which is preliminary data.</text>
</comment>
<evidence type="ECO:0000256" key="1">
    <source>
        <dbReference type="ARBA" id="ARBA00005513"/>
    </source>
</evidence>
<evidence type="ECO:0000256" key="14">
    <source>
        <dbReference type="SAM" id="Coils"/>
    </source>
</evidence>
<reference evidence="16" key="1">
    <citation type="journal article" date="2020" name="mSystems">
        <title>Genome- and Community-Level Interaction Insights into Carbon Utilization and Element Cycling Functions of Hydrothermarchaeota in Hydrothermal Sediment.</title>
        <authorList>
            <person name="Zhou Z."/>
            <person name="Liu Y."/>
            <person name="Xu W."/>
            <person name="Pan J."/>
            <person name="Luo Z.H."/>
            <person name="Li M."/>
        </authorList>
    </citation>
    <scope>NUCLEOTIDE SEQUENCE [LARGE SCALE GENOMIC DNA]</scope>
    <source>
        <strain evidence="16">HyVt-513</strain>
    </source>
</reference>
<comment type="function">
    <text evidence="10">F(1)F(0) ATP synthase produces ATP from ADP in the presence of a proton or sodium gradient. F-type ATPases consist of two structural domains, F(1) containing the extramembraneous catalytic core and F(0) containing the membrane proton channel, linked together by a central stalk and a peripheral stalk. During catalysis, ATP synthesis in the catalytic domain of F(1) is coupled via a rotary mechanism of the central stalk subunits to proton translocation.</text>
</comment>
<evidence type="ECO:0000256" key="15">
    <source>
        <dbReference type="SAM" id="Phobius"/>
    </source>
</evidence>
<keyword evidence="8 15" id="KW-0472">Membrane</keyword>
<feature type="coiled-coil region" evidence="14">
    <location>
        <begin position="46"/>
        <end position="117"/>
    </location>
</feature>
<comment type="subcellular location">
    <subcellularLocation>
        <location evidence="12">Endomembrane system</location>
        <topology evidence="12">Single-pass membrane protein</topology>
    </subcellularLocation>
</comment>
<dbReference type="GO" id="GO:0012505">
    <property type="term" value="C:endomembrane system"/>
    <property type="evidence" value="ECO:0007669"/>
    <property type="project" value="UniProtKB-SubCell"/>
</dbReference>
<proteinExistence type="inferred from homology"/>
<comment type="function">
    <text evidence="11">Component of the F(0) channel, it forms part of the peripheral stalk, linking F(1) to F(0). The b'-subunit is a diverged and duplicated form of b found in plants and photosynthetic bacteria.</text>
</comment>
<feature type="transmembrane region" description="Helical" evidence="15">
    <location>
        <begin position="6"/>
        <end position="23"/>
    </location>
</feature>
<evidence type="ECO:0000256" key="3">
    <source>
        <dbReference type="ARBA" id="ARBA00022547"/>
    </source>
</evidence>
<evidence type="ECO:0000256" key="11">
    <source>
        <dbReference type="ARBA" id="ARBA00025614"/>
    </source>
</evidence>
<dbReference type="EMBL" id="DRNO01000262">
    <property type="protein sequence ID" value="HFC03983.1"/>
    <property type="molecule type" value="Genomic_DNA"/>
</dbReference>
<dbReference type="InterPro" id="IPR050059">
    <property type="entry name" value="ATP_synthase_B_chain"/>
</dbReference>
<keyword evidence="3 13" id="KW-0138">CF(0)</keyword>
<organism evidence="16">
    <name type="scientific">Nitratifractor salsuginis</name>
    <dbReference type="NCBI Taxonomy" id="269261"/>
    <lineage>
        <taxon>Bacteria</taxon>
        <taxon>Pseudomonadati</taxon>
        <taxon>Campylobacterota</taxon>
        <taxon>Epsilonproteobacteria</taxon>
        <taxon>Campylobacterales</taxon>
        <taxon>Sulfurovaceae</taxon>
        <taxon>Nitratifractor</taxon>
    </lineage>
</organism>
<keyword evidence="2 13" id="KW-0813">Transport</keyword>
<evidence type="ECO:0000256" key="12">
    <source>
        <dbReference type="ARBA" id="ARBA00037847"/>
    </source>
</evidence>
<evidence type="ECO:0000256" key="7">
    <source>
        <dbReference type="ARBA" id="ARBA00023065"/>
    </source>
</evidence>
<evidence type="ECO:0000256" key="8">
    <source>
        <dbReference type="ARBA" id="ARBA00023136"/>
    </source>
</evidence>
<dbReference type="InterPro" id="IPR002146">
    <property type="entry name" value="ATP_synth_b/b'su_bac/chlpt"/>
</dbReference>
<keyword evidence="4 13" id="KW-0812">Transmembrane</keyword>
<evidence type="ECO:0000256" key="6">
    <source>
        <dbReference type="ARBA" id="ARBA00022989"/>
    </source>
</evidence>
<evidence type="ECO:0000256" key="13">
    <source>
        <dbReference type="RuleBase" id="RU003848"/>
    </source>
</evidence>
<dbReference type="Pfam" id="PF00430">
    <property type="entry name" value="ATP-synt_B"/>
    <property type="match status" value="1"/>
</dbReference>
<dbReference type="Proteomes" id="UP000885722">
    <property type="component" value="Unassembled WGS sequence"/>
</dbReference>